<dbReference type="CDD" id="cd02540">
    <property type="entry name" value="GT2_GlmU_N_bac"/>
    <property type="match status" value="1"/>
</dbReference>
<comment type="similarity">
    <text evidence="1">In the C-terminal section; belongs to the transferase hexapeptide repeat family.</text>
</comment>
<evidence type="ECO:0000256" key="7">
    <source>
        <dbReference type="ARBA" id="ARBA00048493"/>
    </source>
</evidence>
<comment type="catalytic activity">
    <reaction evidence="6">
        <text>alpha-D-glucosamine 1-phosphate + acetyl-CoA = N-acetyl-alpha-D-glucosamine 1-phosphate + CoA + H(+)</text>
        <dbReference type="Rhea" id="RHEA:13725"/>
        <dbReference type="ChEBI" id="CHEBI:15378"/>
        <dbReference type="ChEBI" id="CHEBI:57287"/>
        <dbReference type="ChEBI" id="CHEBI:57288"/>
        <dbReference type="ChEBI" id="CHEBI:57776"/>
        <dbReference type="ChEBI" id="CHEBI:58516"/>
        <dbReference type="EC" id="2.3.1.157"/>
    </reaction>
</comment>
<evidence type="ECO:0000313" key="10">
    <source>
        <dbReference type="EMBL" id="OGL66988.1"/>
    </source>
</evidence>
<evidence type="ECO:0000259" key="9">
    <source>
        <dbReference type="Pfam" id="PF12804"/>
    </source>
</evidence>
<keyword evidence="3" id="KW-0808">Transferase</keyword>
<feature type="domain" description="MobA-like NTP transferase" evidence="9">
    <location>
        <begin position="13"/>
        <end position="131"/>
    </location>
</feature>
<evidence type="ECO:0000256" key="3">
    <source>
        <dbReference type="ARBA" id="ARBA00022679"/>
    </source>
</evidence>
<dbReference type="Pfam" id="PF12804">
    <property type="entry name" value="NTP_transf_3"/>
    <property type="match status" value="1"/>
</dbReference>
<dbReference type="STRING" id="1802385.A2856_00640"/>
<dbReference type="Proteomes" id="UP000177885">
    <property type="component" value="Unassembled WGS sequence"/>
</dbReference>
<keyword evidence="5" id="KW-0012">Acyltransferase</keyword>
<gene>
    <name evidence="10" type="ORF">A2856_00640</name>
</gene>
<evidence type="ECO:0000256" key="4">
    <source>
        <dbReference type="ARBA" id="ARBA00022695"/>
    </source>
</evidence>
<comment type="function">
    <text evidence="8">Catalyzes the last two sequential reactions in the de novo biosynthetic pathway for UDP-N-acetylglucosamine (UDP-GlcNAc). The C-terminal domain catalyzes the transfer of acetyl group from acetyl coenzyme A to glucosamine-1-phosphate (GlcN-1-P) to produce N-acetylglucosamine-1-phosphate (GlcNAc-1-P), which is converted into UDP-GlcNAc by the transfer of uridine 5-monophosphate (from uridine 5-triphosphate), a reaction catalyzed by the N-terminal domain.</text>
</comment>
<name>A0A1F7TMZ4_9BACT</name>
<dbReference type="GO" id="GO:0019134">
    <property type="term" value="F:glucosamine-1-phosphate N-acetyltransferase activity"/>
    <property type="evidence" value="ECO:0007669"/>
    <property type="project" value="UniProtKB-EC"/>
</dbReference>
<comment type="catalytic activity">
    <reaction evidence="7">
        <text>N-acetyl-alpha-D-glucosamine 1-phosphate + UTP + H(+) = UDP-N-acetyl-alpha-D-glucosamine + diphosphate</text>
        <dbReference type="Rhea" id="RHEA:13509"/>
        <dbReference type="ChEBI" id="CHEBI:15378"/>
        <dbReference type="ChEBI" id="CHEBI:33019"/>
        <dbReference type="ChEBI" id="CHEBI:46398"/>
        <dbReference type="ChEBI" id="CHEBI:57705"/>
        <dbReference type="ChEBI" id="CHEBI:57776"/>
        <dbReference type="EC" id="2.7.7.23"/>
    </reaction>
</comment>
<evidence type="ECO:0000256" key="8">
    <source>
        <dbReference type="ARBA" id="ARBA00049628"/>
    </source>
</evidence>
<protein>
    <recommendedName>
        <fullName evidence="9">MobA-like NTP transferase domain-containing protein</fullName>
    </recommendedName>
</protein>
<dbReference type="GO" id="GO:0003977">
    <property type="term" value="F:UDP-N-acetylglucosamine diphosphorylase activity"/>
    <property type="evidence" value="ECO:0007669"/>
    <property type="project" value="UniProtKB-EC"/>
</dbReference>
<proteinExistence type="inferred from homology"/>
<dbReference type="EMBL" id="MGDT01000004">
    <property type="protein sequence ID" value="OGL66988.1"/>
    <property type="molecule type" value="Genomic_DNA"/>
</dbReference>
<dbReference type="SUPFAM" id="SSF53448">
    <property type="entry name" value="Nucleotide-diphospho-sugar transferases"/>
    <property type="match status" value="1"/>
</dbReference>
<reference evidence="10 11" key="1">
    <citation type="journal article" date="2016" name="Nat. Commun.">
        <title>Thousands of microbial genomes shed light on interconnected biogeochemical processes in an aquifer system.</title>
        <authorList>
            <person name="Anantharaman K."/>
            <person name="Brown C.T."/>
            <person name="Hug L.A."/>
            <person name="Sharon I."/>
            <person name="Castelle C.J."/>
            <person name="Probst A.J."/>
            <person name="Thomas B.C."/>
            <person name="Singh A."/>
            <person name="Wilkins M.J."/>
            <person name="Karaoz U."/>
            <person name="Brodie E.L."/>
            <person name="Williams K.H."/>
            <person name="Hubbard S.S."/>
            <person name="Banfield J.F."/>
        </authorList>
    </citation>
    <scope>NUCLEOTIDE SEQUENCE [LARGE SCALE GENOMIC DNA]</scope>
</reference>
<dbReference type="Gene3D" id="3.90.550.10">
    <property type="entry name" value="Spore Coat Polysaccharide Biosynthesis Protein SpsA, Chain A"/>
    <property type="match status" value="1"/>
</dbReference>
<evidence type="ECO:0000256" key="6">
    <source>
        <dbReference type="ARBA" id="ARBA00048247"/>
    </source>
</evidence>
<dbReference type="AlphaFoldDB" id="A0A1F7TMZ4"/>
<evidence type="ECO:0000256" key="5">
    <source>
        <dbReference type="ARBA" id="ARBA00023315"/>
    </source>
</evidence>
<dbReference type="PANTHER" id="PTHR43584:SF3">
    <property type="entry name" value="BIFUNCTIONAL PROTEIN GLMU"/>
    <property type="match status" value="1"/>
</dbReference>
<comment type="caution">
    <text evidence="10">The sequence shown here is derived from an EMBL/GenBank/DDBJ whole genome shotgun (WGS) entry which is preliminary data.</text>
</comment>
<dbReference type="PANTHER" id="PTHR43584">
    <property type="entry name" value="NUCLEOTIDYL TRANSFERASE"/>
    <property type="match status" value="1"/>
</dbReference>
<organism evidence="10 11">
    <name type="scientific">Candidatus Uhrbacteria bacterium RIFCSPHIGHO2_01_FULL_63_20</name>
    <dbReference type="NCBI Taxonomy" id="1802385"/>
    <lineage>
        <taxon>Bacteria</taxon>
        <taxon>Candidatus Uhriibacteriota</taxon>
    </lineage>
</organism>
<sequence length="259" mass="28848">MGLPSERPFIFRVVILAAGKGTRMKSELPKALVPVAGKPILQHLLENISLSGLDPKPVVVIGHERQHICDAFGGRCDYAVQEFQKGTAHAVMSAKPKVGESDAVIVLYGDHPFVSQHSLRKLAKRHVGERNVLTMMTATVPSFDGWHKVFQQWGRILRDQAGKITGIREYKDAYEVERAIREVNPALMCFDAGWLWTNIEKVRPNNAQGELYLTDLVALAFAQGQKIDTLEILPEEAIGINSPEELEIAEAILERRKGH</sequence>
<dbReference type="InterPro" id="IPR050065">
    <property type="entry name" value="GlmU-like"/>
</dbReference>
<evidence type="ECO:0000256" key="1">
    <source>
        <dbReference type="ARBA" id="ARBA00007707"/>
    </source>
</evidence>
<keyword evidence="4" id="KW-0548">Nucleotidyltransferase</keyword>
<accession>A0A1F7TMZ4</accession>
<evidence type="ECO:0000256" key="2">
    <source>
        <dbReference type="ARBA" id="ARBA00007947"/>
    </source>
</evidence>
<dbReference type="InterPro" id="IPR029044">
    <property type="entry name" value="Nucleotide-diphossugar_trans"/>
</dbReference>
<comment type="similarity">
    <text evidence="2">In the N-terminal section; belongs to the N-acetylglucosamine-1-phosphate uridyltransferase family.</text>
</comment>
<evidence type="ECO:0000313" key="11">
    <source>
        <dbReference type="Proteomes" id="UP000177885"/>
    </source>
</evidence>
<dbReference type="InterPro" id="IPR025877">
    <property type="entry name" value="MobA-like_NTP_Trfase"/>
</dbReference>